<dbReference type="Pfam" id="PF00583">
    <property type="entry name" value="Acetyltransf_1"/>
    <property type="match status" value="1"/>
</dbReference>
<reference evidence="2 3" key="1">
    <citation type="submission" date="2020-06" db="EMBL/GenBank/DDBJ databases">
        <title>Sulfitobacter algicola sp. nov., isolated from green algae.</title>
        <authorList>
            <person name="Wang C."/>
        </authorList>
    </citation>
    <scope>NUCLEOTIDE SEQUENCE [LARGE SCALE GENOMIC DNA]</scope>
    <source>
        <strain evidence="2 3">1151</strain>
    </source>
</reference>
<name>A0ABX2IT09_9RHOB</name>
<accession>A0ABX2IT09</accession>
<dbReference type="PROSITE" id="PS51186">
    <property type="entry name" value="GNAT"/>
    <property type="match status" value="1"/>
</dbReference>
<evidence type="ECO:0000259" key="1">
    <source>
        <dbReference type="PROSITE" id="PS51186"/>
    </source>
</evidence>
<dbReference type="Gene3D" id="3.40.630.30">
    <property type="match status" value="1"/>
</dbReference>
<keyword evidence="3" id="KW-1185">Reference proteome</keyword>
<proteinExistence type="predicted"/>
<gene>
    <name evidence="2" type="ORF">HRQ87_14710</name>
</gene>
<evidence type="ECO:0000313" key="3">
    <source>
        <dbReference type="Proteomes" id="UP000777935"/>
    </source>
</evidence>
<feature type="domain" description="N-acetyltransferase" evidence="1">
    <location>
        <begin position="1"/>
        <end position="166"/>
    </location>
</feature>
<dbReference type="SUPFAM" id="SSF55729">
    <property type="entry name" value="Acyl-CoA N-acyltransferases (Nat)"/>
    <property type="match status" value="1"/>
</dbReference>
<organism evidence="2 3">
    <name type="scientific">Parasulfitobacter algicola</name>
    <dbReference type="NCBI Taxonomy" id="2614809"/>
    <lineage>
        <taxon>Bacteria</taxon>
        <taxon>Pseudomonadati</taxon>
        <taxon>Pseudomonadota</taxon>
        <taxon>Alphaproteobacteria</taxon>
        <taxon>Rhodobacterales</taxon>
        <taxon>Roseobacteraceae</taxon>
        <taxon>Parasulfitobacter</taxon>
    </lineage>
</organism>
<evidence type="ECO:0000313" key="2">
    <source>
        <dbReference type="EMBL" id="NSX56052.1"/>
    </source>
</evidence>
<dbReference type="EMBL" id="JABUFE010000009">
    <property type="protein sequence ID" value="NSX56052.1"/>
    <property type="molecule type" value="Genomic_DNA"/>
</dbReference>
<sequence length="177" mass="20921">MKVRYGKFDDIPTLVDLNAQTFEEHRERNPEDFPETPEGTFWFRVLKTQFPKRWGLFRKKEAENILVCTSDDEKILGYLLYEEGYIERAKDETRYYRVIDISIFEEHRGNGIGRTLVNKFHNEVSKTEYSYIQAEVWAGNDASENLFASLDYRPSYTAVRLNKPKEDNDVFVLTPET</sequence>
<dbReference type="Proteomes" id="UP000777935">
    <property type="component" value="Unassembled WGS sequence"/>
</dbReference>
<dbReference type="CDD" id="cd04301">
    <property type="entry name" value="NAT_SF"/>
    <property type="match status" value="1"/>
</dbReference>
<dbReference type="RefSeq" id="WP_174139200.1">
    <property type="nucleotide sequence ID" value="NZ_JABUFE010000009.1"/>
</dbReference>
<dbReference type="InterPro" id="IPR000182">
    <property type="entry name" value="GNAT_dom"/>
</dbReference>
<comment type="caution">
    <text evidence="2">The sequence shown here is derived from an EMBL/GenBank/DDBJ whole genome shotgun (WGS) entry which is preliminary data.</text>
</comment>
<protein>
    <submittedName>
        <fullName evidence="2">GNAT family N-acetyltransferase</fullName>
    </submittedName>
</protein>
<dbReference type="InterPro" id="IPR016181">
    <property type="entry name" value="Acyl_CoA_acyltransferase"/>
</dbReference>